<reference evidence="3 4" key="1">
    <citation type="submission" date="2015-07" db="EMBL/GenBank/DDBJ databases">
        <title>Genome sequence of Ornatilinea apprima DSM 23815.</title>
        <authorList>
            <person name="Hemp J."/>
            <person name="Ward L.M."/>
            <person name="Pace L.A."/>
            <person name="Fischer W.W."/>
        </authorList>
    </citation>
    <scope>NUCLEOTIDE SEQUENCE [LARGE SCALE GENOMIC DNA]</scope>
    <source>
        <strain evidence="3 4">P3M-1</strain>
    </source>
</reference>
<dbReference type="AlphaFoldDB" id="A0A0P6XDI3"/>
<organism evidence="3 4">
    <name type="scientific">Ornatilinea apprima</name>
    <dbReference type="NCBI Taxonomy" id="1134406"/>
    <lineage>
        <taxon>Bacteria</taxon>
        <taxon>Bacillati</taxon>
        <taxon>Chloroflexota</taxon>
        <taxon>Anaerolineae</taxon>
        <taxon>Anaerolineales</taxon>
        <taxon>Anaerolineaceae</taxon>
        <taxon>Ornatilinea</taxon>
    </lineage>
</organism>
<dbReference type="InterPro" id="IPR011059">
    <property type="entry name" value="Metal-dep_hydrolase_composite"/>
</dbReference>
<evidence type="ECO:0000313" key="3">
    <source>
        <dbReference type="EMBL" id="KPL81014.1"/>
    </source>
</evidence>
<gene>
    <name evidence="3" type="ORF">ADN00_00240</name>
</gene>
<dbReference type="STRING" id="1134406.ADN00_00240"/>
<dbReference type="SUPFAM" id="SSF51556">
    <property type="entry name" value="Metallo-dependent hydrolases"/>
    <property type="match status" value="1"/>
</dbReference>
<dbReference type="OrthoDB" id="9807210at2"/>
<protein>
    <submittedName>
        <fullName evidence="3">Hydrolase</fullName>
    </submittedName>
</protein>
<dbReference type="Proteomes" id="UP000050417">
    <property type="component" value="Unassembled WGS sequence"/>
</dbReference>
<dbReference type="InterPro" id="IPR006680">
    <property type="entry name" value="Amidohydro-rel"/>
</dbReference>
<dbReference type="PATRIC" id="fig|1134406.4.peg.3442"/>
<comment type="caution">
    <text evidence="3">The sequence shown here is derived from an EMBL/GenBank/DDBJ whole genome shotgun (WGS) entry which is preliminary data.</text>
</comment>
<dbReference type="InterPro" id="IPR032466">
    <property type="entry name" value="Metal_Hydrolase"/>
</dbReference>
<keyword evidence="1 3" id="KW-0378">Hydrolase</keyword>
<dbReference type="NCBIfam" id="TIGR03314">
    <property type="entry name" value="Se_ssnA"/>
    <property type="match status" value="1"/>
</dbReference>
<dbReference type="Gene3D" id="2.30.40.10">
    <property type="entry name" value="Urease, subunit C, domain 1"/>
    <property type="match status" value="1"/>
</dbReference>
<dbReference type="PANTHER" id="PTHR43794">
    <property type="entry name" value="AMINOHYDROLASE SSNA-RELATED"/>
    <property type="match status" value="1"/>
</dbReference>
<proteinExistence type="predicted"/>
<feature type="domain" description="Amidohydrolase-related" evidence="2">
    <location>
        <begin position="55"/>
        <end position="414"/>
    </location>
</feature>
<keyword evidence="4" id="KW-1185">Reference proteome</keyword>
<dbReference type="RefSeq" id="WP_075060948.1">
    <property type="nucleotide sequence ID" value="NZ_LGCL01000002.1"/>
</dbReference>
<dbReference type="InterPro" id="IPR050287">
    <property type="entry name" value="MTA/SAH_deaminase"/>
</dbReference>
<dbReference type="InterPro" id="IPR017700">
    <property type="entry name" value="Aminohydrolase_SsnA"/>
</dbReference>
<name>A0A0P6XDI3_9CHLR</name>
<evidence type="ECO:0000259" key="2">
    <source>
        <dbReference type="Pfam" id="PF01979"/>
    </source>
</evidence>
<evidence type="ECO:0000256" key="1">
    <source>
        <dbReference type="ARBA" id="ARBA00022801"/>
    </source>
</evidence>
<sequence length="454" mass="50526">MIIKNGKIITWEKENRILDGQAILIQGDMIKKIAPVEDLLREYPGEELVDAKGQYVMPGNICAHTHFYGAYARGMAIPGAAPKDFTEILQKLWFRLDQALDEDSVRASAYVCILDAIKHGTTTLIDHHASPNFIDGSLDVIADVVDETGIRAALCYEVTDRGGEGRMKAGVEENMRFIRKVQSSRPGDGRLSALFGLHAGLTLSEETLDACRRANNVGAGFHIHAAEDAADEYDSLTKSGLRTIDRLQKHGILGRNSIVAHAVHVDIKEIDILAETGTWVTHQPRSNMNNAVGMAQVEGMLRSGVRLGLGNDGMSNDMWEEWKATYFVHKLWHRDSRRMPASLIEQMAVYNNAELATDLFNVGKIGKIEPGAQADLIFVDYHPYTPLTTGNLPWHIVFGFHSSMITTTMVAGKFLMQNRQLIWIDEEKIAREALGFAPDVWKRFVTISQETLEA</sequence>
<dbReference type="EMBL" id="LGCL01000002">
    <property type="protein sequence ID" value="KPL81014.1"/>
    <property type="molecule type" value="Genomic_DNA"/>
</dbReference>
<dbReference type="CDD" id="cd01298">
    <property type="entry name" value="ATZ_TRZ_like"/>
    <property type="match status" value="1"/>
</dbReference>
<evidence type="ECO:0000313" key="4">
    <source>
        <dbReference type="Proteomes" id="UP000050417"/>
    </source>
</evidence>
<dbReference type="Gene3D" id="3.20.20.140">
    <property type="entry name" value="Metal-dependent hydrolases"/>
    <property type="match status" value="1"/>
</dbReference>
<dbReference type="Pfam" id="PF01979">
    <property type="entry name" value="Amidohydro_1"/>
    <property type="match status" value="1"/>
</dbReference>
<dbReference type="SUPFAM" id="SSF51338">
    <property type="entry name" value="Composite domain of metallo-dependent hydrolases"/>
    <property type="match status" value="1"/>
</dbReference>
<accession>A0A0P6XDI3</accession>
<dbReference type="NCBIfam" id="NF005540">
    <property type="entry name" value="PRK07203.1"/>
    <property type="match status" value="1"/>
</dbReference>
<dbReference type="GO" id="GO:0016810">
    <property type="term" value="F:hydrolase activity, acting on carbon-nitrogen (but not peptide) bonds"/>
    <property type="evidence" value="ECO:0007669"/>
    <property type="project" value="InterPro"/>
</dbReference>
<dbReference type="PANTHER" id="PTHR43794:SF11">
    <property type="entry name" value="AMIDOHYDROLASE-RELATED DOMAIN-CONTAINING PROTEIN"/>
    <property type="match status" value="1"/>
</dbReference>